<comment type="caution">
    <text evidence="1">The sequence shown here is derived from an EMBL/GenBank/DDBJ whole genome shotgun (WGS) entry which is preliminary data.</text>
</comment>
<accession>A0A2S8FEW6</accession>
<organism evidence="1 2">
    <name type="scientific">Blastopirellula marina</name>
    <dbReference type="NCBI Taxonomy" id="124"/>
    <lineage>
        <taxon>Bacteria</taxon>
        <taxon>Pseudomonadati</taxon>
        <taxon>Planctomycetota</taxon>
        <taxon>Planctomycetia</taxon>
        <taxon>Pirellulales</taxon>
        <taxon>Pirellulaceae</taxon>
        <taxon>Blastopirellula</taxon>
    </lineage>
</organism>
<gene>
    <name evidence="1" type="ORF">C5Y96_14770</name>
</gene>
<name>A0A2S8FEW6_9BACT</name>
<evidence type="ECO:0000313" key="1">
    <source>
        <dbReference type="EMBL" id="PQO30721.1"/>
    </source>
</evidence>
<reference evidence="1 2" key="1">
    <citation type="submission" date="2018-02" db="EMBL/GenBank/DDBJ databases">
        <title>Comparative genomes isolates from brazilian mangrove.</title>
        <authorList>
            <person name="Araujo J.E."/>
            <person name="Taketani R.G."/>
            <person name="Silva M.C.P."/>
            <person name="Loureco M.V."/>
            <person name="Andreote F.D."/>
        </authorList>
    </citation>
    <scope>NUCLEOTIDE SEQUENCE [LARGE SCALE GENOMIC DNA]</scope>
    <source>
        <strain evidence="1 2">HEX-2 MGV</strain>
    </source>
</reference>
<dbReference type="AlphaFoldDB" id="A0A2S8FEW6"/>
<protein>
    <submittedName>
        <fullName evidence="1">Uncharacterized protein</fullName>
    </submittedName>
</protein>
<dbReference type="RefSeq" id="WP_105354731.1">
    <property type="nucleotide sequence ID" value="NZ_PUIA01000038.1"/>
</dbReference>
<sequence>MWRVFGAVATIFFGAAVTYWQMNPGPTPPYDTWSISDEEALDVAEAILRYQIENEVSGRKAKRGQWLFMVFGDVPSAEFTARFHEFPQVIKSYSEVDPGGDTVIFMVKSAKRFDDTTILAIGKVYGGNDSQDKPLIGLAGDEDLNGYRVEQNDGVWEVAAVISS</sequence>
<dbReference type="OrthoDB" id="291989at2"/>
<evidence type="ECO:0000313" key="2">
    <source>
        <dbReference type="Proteomes" id="UP000240009"/>
    </source>
</evidence>
<dbReference type="EMBL" id="PUIA01000038">
    <property type="protein sequence ID" value="PQO30721.1"/>
    <property type="molecule type" value="Genomic_DNA"/>
</dbReference>
<dbReference type="Proteomes" id="UP000240009">
    <property type="component" value="Unassembled WGS sequence"/>
</dbReference>
<proteinExistence type="predicted"/>